<evidence type="ECO:0000256" key="1">
    <source>
        <dbReference type="SAM" id="MobiDB-lite"/>
    </source>
</evidence>
<dbReference type="PANTHER" id="PTHR31104">
    <property type="entry name" value="PEPTIDE-N4-(N-ACETYL-BETA-GLUCOSAMINYL)ASPARAGINE AMIDASE A PROTEIN"/>
    <property type="match status" value="1"/>
</dbReference>
<feature type="region of interest" description="Disordered" evidence="1">
    <location>
        <begin position="470"/>
        <end position="490"/>
    </location>
</feature>
<protein>
    <submittedName>
        <fullName evidence="3">Peptide N-acetyl-beta-D-glucosaminyl asparaginase amidase A-domain-containing protein</fullName>
    </submittedName>
</protein>
<dbReference type="STRING" id="196109.A0A136J170"/>
<organism evidence="3 4">
    <name type="scientific">Microdochium bolleyi</name>
    <dbReference type="NCBI Taxonomy" id="196109"/>
    <lineage>
        <taxon>Eukaryota</taxon>
        <taxon>Fungi</taxon>
        <taxon>Dikarya</taxon>
        <taxon>Ascomycota</taxon>
        <taxon>Pezizomycotina</taxon>
        <taxon>Sordariomycetes</taxon>
        <taxon>Xylariomycetidae</taxon>
        <taxon>Xylariales</taxon>
        <taxon>Microdochiaceae</taxon>
        <taxon>Microdochium</taxon>
    </lineage>
</organism>
<evidence type="ECO:0000259" key="2">
    <source>
        <dbReference type="Pfam" id="PF12222"/>
    </source>
</evidence>
<dbReference type="EMBL" id="KQ964251">
    <property type="protein sequence ID" value="KXJ90990.1"/>
    <property type="molecule type" value="Genomic_DNA"/>
</dbReference>
<dbReference type="InterPro" id="IPR021102">
    <property type="entry name" value="PNGase_A"/>
</dbReference>
<name>A0A136J170_9PEZI</name>
<keyword evidence="4" id="KW-1185">Reference proteome</keyword>
<dbReference type="InterPro" id="IPR056948">
    <property type="entry name" value="PNGaseA_N"/>
</dbReference>
<evidence type="ECO:0000313" key="3">
    <source>
        <dbReference type="EMBL" id="KXJ90990.1"/>
    </source>
</evidence>
<reference evidence="4" key="1">
    <citation type="submission" date="2016-02" db="EMBL/GenBank/DDBJ databases">
        <title>Draft genome sequence of Microdochium bolleyi, a fungal endophyte of beachgrass.</title>
        <authorList>
            <consortium name="DOE Joint Genome Institute"/>
            <person name="David A.S."/>
            <person name="May G."/>
            <person name="Haridas S."/>
            <person name="Lim J."/>
            <person name="Wang M."/>
            <person name="Labutti K."/>
            <person name="Lipzen A."/>
            <person name="Barry K."/>
            <person name="Grigoriev I.V."/>
        </authorList>
    </citation>
    <scope>NUCLEOTIDE SEQUENCE [LARGE SCALE GENOMIC DNA]</scope>
    <source>
        <strain evidence="4">J235TASD1</strain>
    </source>
</reference>
<dbReference type="Pfam" id="PF25156">
    <property type="entry name" value="PNGase_A_C"/>
    <property type="match status" value="1"/>
</dbReference>
<gene>
    <name evidence="3" type="ORF">Micbo1qcDRAFT_135327</name>
</gene>
<feature type="domain" description="Peptide N-acetyl-beta-D-glucosaminyl asparaginase amidase A N-terminal" evidence="2">
    <location>
        <begin position="1"/>
        <end position="316"/>
    </location>
</feature>
<evidence type="ECO:0000313" key="4">
    <source>
        <dbReference type="Proteomes" id="UP000070501"/>
    </source>
</evidence>
<dbReference type="AlphaFoldDB" id="A0A136J170"/>
<dbReference type="OrthoDB" id="1612078at2759"/>
<proteinExistence type="predicted"/>
<accession>A0A136J170</accession>
<dbReference type="Proteomes" id="UP000070501">
    <property type="component" value="Unassembled WGS sequence"/>
</dbReference>
<dbReference type="InParanoid" id="A0A136J170"/>
<dbReference type="Pfam" id="PF12222">
    <property type="entry name" value="PNGaseA"/>
    <property type="match status" value="1"/>
</dbReference>
<sequence>MNHVFAWSYGKPFVGFYTPPSCQFNRIIINLTVVSKGRQFDRLALMFFNDTEVWRTSTAEPVRHPGIRWTVTKDMSHLTYLWKAPQKLIFDLGNLVDDKYTGTFNATLTATFYQVTTHDDNVQPADLILPVSSDQADLGQASHFIVPRDRASKIVSIPRNTNRAVFTIAANGQAAEEFWWSNVLDTDRATFARTYDTLPGLSPFREVQLLIDGQLAGVSWPFPVIFTGGVTPSLHRPIVGLQAFDLREHQVDITPWLPKLCDGQQHEFSLRVVGIHDDGVGGGALSDRIGASWYVTGKIFLWLDDDSDSVTTGTMTETPAQHPYGGGQQQPTIGISRSLHQNATGSNETLSFEVTVQRTLAVGAHVRSLYGGHRHVRWTQELGYANVALVADYGFRQVNDFIVRGLDTAAAAMHGSTTKNSQYHFETAYEYPLVCNQSITLDDEGGLAIRSTLLEGLQLRTRGSSVLPTGAEGYHGPNGHRNHNNNSRGGTYLQTLRQGRGEFFASADRKTSTGSGSTQQLFYFGALLGAQPLAGADKSEELYFRNVTAVNGSVVADHER</sequence>
<feature type="non-terminal residue" evidence="3">
    <location>
        <position position="560"/>
    </location>
</feature>